<dbReference type="EMBL" id="JBHUFV010000033">
    <property type="protein sequence ID" value="MFD1934494.1"/>
    <property type="molecule type" value="Genomic_DNA"/>
</dbReference>
<accession>A0ABW4SZA7</accession>
<keyword evidence="2" id="KW-1185">Reference proteome</keyword>
<name>A0ABW4SZA7_9ACTN</name>
<comment type="caution">
    <text evidence="1">The sequence shown here is derived from an EMBL/GenBank/DDBJ whole genome shotgun (WGS) entry which is preliminary data.</text>
</comment>
<sequence length="127" mass="13887">MAGYSGTPLPRKPGIKPGHRVLAVGAPADLDVPAYHRRPGREPYDVILLFCLDAATLHQRFGKAAARLVRNGGLWVCRPKRASGVPTDLSDDHVRQYGLAQGLVDNKVAAIDSTWSGLRFVYRLADR</sequence>
<protein>
    <recommendedName>
        <fullName evidence="3">DUF3052 domain-containing protein</fullName>
    </recommendedName>
</protein>
<reference evidence="2" key="1">
    <citation type="journal article" date="2019" name="Int. J. Syst. Evol. Microbiol.">
        <title>The Global Catalogue of Microorganisms (GCM) 10K type strain sequencing project: providing services to taxonomists for standard genome sequencing and annotation.</title>
        <authorList>
            <consortium name="The Broad Institute Genomics Platform"/>
            <consortium name="The Broad Institute Genome Sequencing Center for Infectious Disease"/>
            <person name="Wu L."/>
            <person name="Ma J."/>
        </authorList>
    </citation>
    <scope>NUCLEOTIDE SEQUENCE [LARGE SCALE GENOMIC DNA]</scope>
    <source>
        <strain evidence="2">ICMP 6774ER</strain>
    </source>
</reference>
<dbReference type="Proteomes" id="UP001597368">
    <property type="component" value="Unassembled WGS sequence"/>
</dbReference>
<proteinExistence type="predicted"/>
<dbReference type="RefSeq" id="WP_379574545.1">
    <property type="nucleotide sequence ID" value="NZ_JBHUFV010000033.1"/>
</dbReference>
<organism evidence="1 2">
    <name type="scientific">Nonomuraea mangrovi</name>
    <dbReference type="NCBI Taxonomy" id="2316207"/>
    <lineage>
        <taxon>Bacteria</taxon>
        <taxon>Bacillati</taxon>
        <taxon>Actinomycetota</taxon>
        <taxon>Actinomycetes</taxon>
        <taxon>Streptosporangiales</taxon>
        <taxon>Streptosporangiaceae</taxon>
        <taxon>Nonomuraea</taxon>
    </lineage>
</organism>
<evidence type="ECO:0000313" key="2">
    <source>
        <dbReference type="Proteomes" id="UP001597368"/>
    </source>
</evidence>
<gene>
    <name evidence="1" type="ORF">ACFSKW_23785</name>
</gene>
<evidence type="ECO:0000313" key="1">
    <source>
        <dbReference type="EMBL" id="MFD1934494.1"/>
    </source>
</evidence>
<evidence type="ECO:0008006" key="3">
    <source>
        <dbReference type="Google" id="ProtNLM"/>
    </source>
</evidence>